<dbReference type="SUPFAM" id="SSF55298">
    <property type="entry name" value="YjgF-like"/>
    <property type="match status" value="1"/>
</dbReference>
<evidence type="ECO:0000313" key="2">
    <source>
        <dbReference type="EMBL" id="SED39611.1"/>
    </source>
</evidence>
<dbReference type="CDD" id="cd00448">
    <property type="entry name" value="YjgF_YER057c_UK114_family"/>
    <property type="match status" value="1"/>
</dbReference>
<evidence type="ECO:0000256" key="1">
    <source>
        <dbReference type="ARBA" id="ARBA00010552"/>
    </source>
</evidence>
<dbReference type="OrthoDB" id="9803101at2"/>
<dbReference type="STRING" id="208445.SAMN04489727_7699"/>
<protein>
    <submittedName>
        <fullName evidence="2">Enamine deaminase RidA, house cleaning of reactive enamine intermediates, YjgF/YER057c/UK114 family</fullName>
    </submittedName>
</protein>
<sequence>MTIERQNPPGLHTPPGYHHVTTTSRSRTVYLAGQCPLTPDGALAAGDVLAQTDQVVTNTAAALEFAAATPSDVVRTVIYVVTDDRATLSAVWDRLTASEIGPAFTSASTLLGVAQLGFPGQLVELDVTAALP</sequence>
<keyword evidence="3" id="KW-1185">Reference proteome</keyword>
<dbReference type="RefSeq" id="WP_091316713.1">
    <property type="nucleotide sequence ID" value="NZ_FNSO01000004.1"/>
</dbReference>
<dbReference type="AlphaFoldDB" id="A0A1H5ACX7"/>
<dbReference type="GO" id="GO:0005829">
    <property type="term" value="C:cytosol"/>
    <property type="evidence" value="ECO:0007669"/>
    <property type="project" value="TreeGrafter"/>
</dbReference>
<dbReference type="PANTHER" id="PTHR11803">
    <property type="entry name" value="2-IMINOBUTANOATE/2-IMINOPROPANOATE DEAMINASE RIDA"/>
    <property type="match status" value="1"/>
</dbReference>
<dbReference type="InterPro" id="IPR035959">
    <property type="entry name" value="RutC-like_sf"/>
</dbReference>
<dbReference type="InterPro" id="IPR006175">
    <property type="entry name" value="YjgF/YER057c/UK114"/>
</dbReference>
<gene>
    <name evidence="2" type="ORF">SAMN04489727_7699</name>
</gene>
<dbReference type="Gene3D" id="3.30.1330.40">
    <property type="entry name" value="RutC-like"/>
    <property type="match status" value="1"/>
</dbReference>
<reference evidence="3" key="1">
    <citation type="submission" date="2016-10" db="EMBL/GenBank/DDBJ databases">
        <authorList>
            <person name="Varghese N."/>
            <person name="Submissions S."/>
        </authorList>
    </citation>
    <scope>NUCLEOTIDE SEQUENCE [LARGE SCALE GENOMIC DNA]</scope>
    <source>
        <strain evidence="3">DSM 44544</strain>
    </source>
</reference>
<comment type="similarity">
    <text evidence="1">Belongs to the RutC family.</text>
</comment>
<dbReference type="Pfam" id="PF01042">
    <property type="entry name" value="Ribonuc_L-PSP"/>
    <property type="match status" value="1"/>
</dbReference>
<proteinExistence type="inferred from homology"/>
<organism evidence="2 3">
    <name type="scientific">Amycolatopsis tolypomycina</name>
    <dbReference type="NCBI Taxonomy" id="208445"/>
    <lineage>
        <taxon>Bacteria</taxon>
        <taxon>Bacillati</taxon>
        <taxon>Actinomycetota</taxon>
        <taxon>Actinomycetes</taxon>
        <taxon>Pseudonocardiales</taxon>
        <taxon>Pseudonocardiaceae</taxon>
        <taxon>Amycolatopsis</taxon>
    </lineage>
</organism>
<dbReference type="Proteomes" id="UP000199622">
    <property type="component" value="Unassembled WGS sequence"/>
</dbReference>
<evidence type="ECO:0000313" key="3">
    <source>
        <dbReference type="Proteomes" id="UP000199622"/>
    </source>
</evidence>
<accession>A0A1H5ACX7</accession>
<dbReference type="GO" id="GO:0019239">
    <property type="term" value="F:deaminase activity"/>
    <property type="evidence" value="ECO:0007669"/>
    <property type="project" value="TreeGrafter"/>
</dbReference>
<dbReference type="EMBL" id="FNSO01000004">
    <property type="protein sequence ID" value="SED39611.1"/>
    <property type="molecule type" value="Genomic_DNA"/>
</dbReference>
<name>A0A1H5ACX7_9PSEU</name>
<dbReference type="PANTHER" id="PTHR11803:SF58">
    <property type="entry name" value="PROTEIN HMF1-RELATED"/>
    <property type="match status" value="1"/>
</dbReference>